<keyword evidence="4" id="KW-0479">Metal-binding</keyword>
<feature type="transmembrane region" description="Helical" evidence="8">
    <location>
        <begin position="12"/>
        <end position="34"/>
    </location>
</feature>
<dbReference type="PANTHER" id="PTHR24287:SF1">
    <property type="entry name" value="P450, PUTATIVE (EUROFUNG)-RELATED"/>
    <property type="match status" value="1"/>
</dbReference>
<evidence type="ECO:0000313" key="10">
    <source>
        <dbReference type="Proteomes" id="UP000521872"/>
    </source>
</evidence>
<reference evidence="9 10" key="1">
    <citation type="submission" date="2019-12" db="EMBL/GenBank/DDBJ databases">
        <authorList>
            <person name="Floudas D."/>
            <person name="Bentzer J."/>
            <person name="Ahren D."/>
            <person name="Johansson T."/>
            <person name="Persson P."/>
            <person name="Tunlid A."/>
        </authorList>
    </citation>
    <scope>NUCLEOTIDE SEQUENCE [LARGE SCALE GENOMIC DNA]</scope>
    <source>
        <strain evidence="9 10">CBS 102.39</strain>
    </source>
</reference>
<keyword evidence="8" id="KW-1133">Transmembrane helix</keyword>
<evidence type="ECO:0000256" key="2">
    <source>
        <dbReference type="ARBA" id="ARBA00010617"/>
    </source>
</evidence>
<proteinExistence type="inferred from homology"/>
<keyword evidence="5" id="KW-0560">Oxidoreductase</keyword>
<dbReference type="Proteomes" id="UP000521872">
    <property type="component" value="Unassembled WGS sequence"/>
</dbReference>
<evidence type="ECO:0000313" key="9">
    <source>
        <dbReference type="EMBL" id="KAF4616096.1"/>
    </source>
</evidence>
<dbReference type="Pfam" id="PF00067">
    <property type="entry name" value="p450"/>
    <property type="match status" value="1"/>
</dbReference>
<accession>A0A8H4QRX3</accession>
<evidence type="ECO:0000256" key="7">
    <source>
        <dbReference type="ARBA" id="ARBA00023033"/>
    </source>
</evidence>
<dbReference type="SUPFAM" id="SSF48264">
    <property type="entry name" value="Cytochrome P450"/>
    <property type="match status" value="1"/>
</dbReference>
<evidence type="ECO:0000256" key="6">
    <source>
        <dbReference type="ARBA" id="ARBA00023004"/>
    </source>
</evidence>
<keyword evidence="8" id="KW-0472">Membrane</keyword>
<evidence type="ECO:0008006" key="11">
    <source>
        <dbReference type="Google" id="ProtNLM"/>
    </source>
</evidence>
<keyword evidence="6" id="KW-0408">Iron</keyword>
<keyword evidence="8" id="KW-0812">Transmembrane</keyword>
<evidence type="ECO:0000256" key="1">
    <source>
        <dbReference type="ARBA" id="ARBA00001971"/>
    </source>
</evidence>
<dbReference type="EMBL" id="JAACJL010000032">
    <property type="protein sequence ID" value="KAF4616096.1"/>
    <property type="molecule type" value="Genomic_DNA"/>
</dbReference>
<protein>
    <recommendedName>
        <fullName evidence="11">Cytochrome P450</fullName>
    </recommendedName>
</protein>
<dbReference type="Gene3D" id="1.10.630.10">
    <property type="entry name" value="Cytochrome P450"/>
    <property type="match status" value="1"/>
</dbReference>
<dbReference type="AlphaFoldDB" id="A0A8H4QRX3"/>
<comment type="caution">
    <text evidence="9">The sequence shown here is derived from an EMBL/GenBank/DDBJ whole genome shotgun (WGS) entry which is preliminary data.</text>
</comment>
<dbReference type="GO" id="GO:0016705">
    <property type="term" value="F:oxidoreductase activity, acting on paired donors, with incorporation or reduction of molecular oxygen"/>
    <property type="evidence" value="ECO:0007669"/>
    <property type="project" value="InterPro"/>
</dbReference>
<dbReference type="InterPro" id="IPR047146">
    <property type="entry name" value="Cyt_P450_E_CYP52_fungi"/>
</dbReference>
<dbReference type="GO" id="GO:0004497">
    <property type="term" value="F:monooxygenase activity"/>
    <property type="evidence" value="ECO:0007669"/>
    <property type="project" value="UniProtKB-KW"/>
</dbReference>
<keyword evidence="3" id="KW-0349">Heme</keyword>
<dbReference type="GO" id="GO:0020037">
    <property type="term" value="F:heme binding"/>
    <property type="evidence" value="ECO:0007669"/>
    <property type="project" value="InterPro"/>
</dbReference>
<gene>
    <name evidence="9" type="ORF">D9613_011395</name>
</gene>
<dbReference type="InterPro" id="IPR036396">
    <property type="entry name" value="Cyt_P450_sf"/>
</dbReference>
<name>A0A8H4QRX3_9AGAR</name>
<dbReference type="GO" id="GO:0005506">
    <property type="term" value="F:iron ion binding"/>
    <property type="evidence" value="ECO:0007669"/>
    <property type="project" value="InterPro"/>
</dbReference>
<feature type="transmembrane region" description="Helical" evidence="8">
    <location>
        <begin position="46"/>
        <end position="68"/>
    </location>
</feature>
<evidence type="ECO:0000256" key="8">
    <source>
        <dbReference type="SAM" id="Phobius"/>
    </source>
</evidence>
<keyword evidence="7" id="KW-0503">Monooxygenase</keyword>
<organism evidence="9 10">
    <name type="scientific">Agrocybe pediades</name>
    <dbReference type="NCBI Taxonomy" id="84607"/>
    <lineage>
        <taxon>Eukaryota</taxon>
        <taxon>Fungi</taxon>
        <taxon>Dikarya</taxon>
        <taxon>Basidiomycota</taxon>
        <taxon>Agaricomycotina</taxon>
        <taxon>Agaricomycetes</taxon>
        <taxon>Agaricomycetidae</taxon>
        <taxon>Agaricales</taxon>
        <taxon>Agaricineae</taxon>
        <taxon>Strophariaceae</taxon>
        <taxon>Agrocybe</taxon>
    </lineage>
</organism>
<evidence type="ECO:0000256" key="5">
    <source>
        <dbReference type="ARBA" id="ARBA00023002"/>
    </source>
</evidence>
<comment type="similarity">
    <text evidence="2">Belongs to the cytochrome P450 family.</text>
</comment>
<dbReference type="PANTHER" id="PTHR24287">
    <property type="entry name" value="P450, PUTATIVE (EUROFUNG)-RELATED"/>
    <property type="match status" value="1"/>
</dbReference>
<evidence type="ECO:0000256" key="3">
    <source>
        <dbReference type="ARBA" id="ARBA00022617"/>
    </source>
</evidence>
<sequence length="193" mass="21875">MEGQMSDIRSRYFLSLIPFFLVPSAATYLGLRLLHEVQPTVFPSAHSWVAIVACIFARPAFFFLQWYYTKWIVDRWEARKHGAVLPPHIKETAVGIIPELISSTRVGYPGNMIYQWGKIYGNTYQFSLLTNRIVVTFEPEHVKAILATQFEAFEKGPTFISQLSSMLGSGVFNADGEMWRRVFTSTVGVGGEI</sequence>
<keyword evidence="10" id="KW-1185">Reference proteome</keyword>
<evidence type="ECO:0000256" key="4">
    <source>
        <dbReference type="ARBA" id="ARBA00022723"/>
    </source>
</evidence>
<comment type="cofactor">
    <cofactor evidence="1">
        <name>heme</name>
        <dbReference type="ChEBI" id="CHEBI:30413"/>
    </cofactor>
</comment>
<dbReference type="InterPro" id="IPR001128">
    <property type="entry name" value="Cyt_P450"/>
</dbReference>